<dbReference type="Gene3D" id="1.10.630.10">
    <property type="entry name" value="Cytochrome P450"/>
    <property type="match status" value="1"/>
</dbReference>
<organism evidence="11 12">
    <name type="scientific">Purpureocillium lilacinum</name>
    <name type="common">Paecilomyces lilacinus</name>
    <dbReference type="NCBI Taxonomy" id="33203"/>
    <lineage>
        <taxon>Eukaryota</taxon>
        <taxon>Fungi</taxon>
        <taxon>Dikarya</taxon>
        <taxon>Ascomycota</taxon>
        <taxon>Pezizomycotina</taxon>
        <taxon>Sordariomycetes</taxon>
        <taxon>Hypocreomycetidae</taxon>
        <taxon>Hypocreales</taxon>
        <taxon>Ophiocordycipitaceae</taxon>
        <taxon>Purpureocillium</taxon>
    </lineage>
</organism>
<dbReference type="CDD" id="cd11040">
    <property type="entry name" value="CYP7_CYP8-like"/>
    <property type="match status" value="1"/>
</dbReference>
<dbReference type="InterPro" id="IPR017972">
    <property type="entry name" value="Cyt_P450_CS"/>
</dbReference>
<evidence type="ECO:0000313" key="10">
    <source>
        <dbReference type="EMBL" id="KAK4092885.1"/>
    </source>
</evidence>
<keyword evidence="9" id="KW-1133">Transmembrane helix</keyword>
<reference evidence="10" key="3">
    <citation type="submission" date="2023-11" db="EMBL/GenBank/DDBJ databases">
        <authorList>
            <person name="Beijen E."/>
            <person name="Ohm R.A."/>
        </authorList>
    </citation>
    <scope>NUCLEOTIDE SEQUENCE</scope>
    <source>
        <strain evidence="10">CBS 150709</strain>
    </source>
</reference>
<proteinExistence type="inferred from homology"/>
<evidence type="ECO:0000313" key="13">
    <source>
        <dbReference type="Proteomes" id="UP001287286"/>
    </source>
</evidence>
<feature type="binding site" description="axial binding residue" evidence="7">
    <location>
        <position position="469"/>
    </location>
    <ligand>
        <name>heme</name>
        <dbReference type="ChEBI" id="CHEBI:30413"/>
    </ligand>
    <ligandPart>
        <name>Fe</name>
        <dbReference type="ChEBI" id="CHEBI:18248"/>
    </ligandPart>
</feature>
<keyword evidence="8" id="KW-0560">Oxidoreductase</keyword>
<dbReference type="GO" id="GO:0005506">
    <property type="term" value="F:iron ion binding"/>
    <property type="evidence" value="ECO:0007669"/>
    <property type="project" value="InterPro"/>
</dbReference>
<dbReference type="Proteomes" id="UP001287286">
    <property type="component" value="Unassembled WGS sequence"/>
</dbReference>
<dbReference type="InterPro" id="IPR050529">
    <property type="entry name" value="CYP450_sterol_14alpha_dmase"/>
</dbReference>
<comment type="similarity">
    <text evidence="2 8">Belongs to the cytochrome P450 family.</text>
</comment>
<dbReference type="GO" id="GO:0020037">
    <property type="term" value="F:heme binding"/>
    <property type="evidence" value="ECO:0007669"/>
    <property type="project" value="InterPro"/>
</dbReference>
<evidence type="ECO:0000256" key="2">
    <source>
        <dbReference type="ARBA" id="ARBA00010617"/>
    </source>
</evidence>
<keyword evidence="5 7" id="KW-0408">Iron</keyword>
<keyword evidence="9" id="KW-0812">Transmembrane</keyword>
<keyword evidence="4 7" id="KW-0479">Metal-binding</keyword>
<comment type="cofactor">
    <cofactor evidence="1 7">
        <name>heme</name>
        <dbReference type="ChEBI" id="CHEBI:30413"/>
    </cofactor>
</comment>
<protein>
    <recommendedName>
        <fullName evidence="14">Cytochrome P450 oxidoreductase</fullName>
    </recommendedName>
</protein>
<dbReference type="GO" id="GO:0008395">
    <property type="term" value="F:steroid hydroxylase activity"/>
    <property type="evidence" value="ECO:0007669"/>
    <property type="project" value="TreeGrafter"/>
</dbReference>
<comment type="caution">
    <text evidence="11">The sequence shown here is derived from an EMBL/GenBank/DDBJ whole genome shotgun (WGS) entry which is preliminary data.</text>
</comment>
<dbReference type="EMBL" id="JAWRVI010000007">
    <property type="protein sequence ID" value="KAK4092885.1"/>
    <property type="molecule type" value="Genomic_DNA"/>
</dbReference>
<evidence type="ECO:0000256" key="8">
    <source>
        <dbReference type="RuleBase" id="RU000461"/>
    </source>
</evidence>
<sequence>MLLQSLESRARLAIEALPPAYHGHLGLAGAVFGLVTAWIVWRLWRFTVSPWLHPNDPPELPYWIPVLGHGRAFFNNSNALLSYARNYFGNTKEPFALTLAGSKLYVITRSKDVAEAYRNTHTLSFNEFVQAMMRACGNTEFCVKAMYNPLPTDKDGFPNPHGKPLATLARQMHIHQLYPGDRLDFLENSFLEWFDYRMHLDRLHEACPYAIRSTNRDIVLPLMEWCSDFFTKAGQRAYFGDALSGIDPKLTKTFIIFDELSWQVLYQYPDFLAGEMKGARDAIQKALKKYIQMPQSQRSGDAWFTKAMENEMRALGISEDDIATMLVTIYWGINTNTRKAAFWLISYIMHAPHLIDVIREETKDAFLADGSIDLEYLHKQCPQLDAMWNETIRMSAYSASVRFITEDTMIGGMVLRKGNRLMIPYRQLHFDEGVFGAAPDAFQHDRFLKKANLTQSSNWRPFGGGTTMCPGRYVAKRSVLLFIAMLFRRFDVEMDGYQPIPAAEEGKPVLGIMSIKENEDLRVRLKPRSWSEKQATRQATGAVDAARFAEPHTEAYKLKWLVACITEIVPEIGHFIQQAPFLKRSIDQDPYRRRQLLNRKSVQWPSLCPACYFRFAGLPAGGAGHAVDLWWLYPTEEISTPKEEIKSGPRPGWRA</sequence>
<evidence type="ECO:0000256" key="6">
    <source>
        <dbReference type="ARBA" id="ARBA00023033"/>
    </source>
</evidence>
<dbReference type="EMBL" id="LCWV01000007">
    <property type="protein sequence ID" value="PWI71463.1"/>
    <property type="molecule type" value="Genomic_DNA"/>
</dbReference>
<keyword evidence="13" id="KW-1185">Reference proteome</keyword>
<evidence type="ECO:0000256" key="3">
    <source>
        <dbReference type="ARBA" id="ARBA00022617"/>
    </source>
</evidence>
<accession>A0A2U3EAD9</accession>
<reference evidence="10 13" key="4">
    <citation type="journal article" date="2024" name="Microbiol. Resour. Announc.">
        <title>Genome annotations for the ascomycete fungi Trichoderma harzianum, Trichoderma aggressivum, and Purpureocillium lilacinum.</title>
        <authorList>
            <person name="Beijen E.P.W."/>
            <person name="Ohm R.A."/>
        </authorList>
    </citation>
    <scope>NUCLEOTIDE SEQUENCE [LARGE SCALE GENOMIC DNA]</scope>
    <source>
        <strain evidence="10 13">CBS 150709</strain>
    </source>
</reference>
<keyword evidence="9" id="KW-0472">Membrane</keyword>
<dbReference type="PROSITE" id="PS00086">
    <property type="entry name" value="CYTOCHROME_P450"/>
    <property type="match status" value="1"/>
</dbReference>
<evidence type="ECO:0000256" key="9">
    <source>
        <dbReference type="SAM" id="Phobius"/>
    </source>
</evidence>
<reference evidence="11" key="1">
    <citation type="submission" date="2015-05" db="EMBL/GenBank/DDBJ databases">
        <authorList>
            <person name="Wang D.B."/>
            <person name="Wang M."/>
        </authorList>
    </citation>
    <scope>NUCLEOTIDE SEQUENCE</scope>
    <source>
        <strain evidence="11">36-1</strain>
    </source>
</reference>
<dbReference type="AlphaFoldDB" id="A0A2U3EAD9"/>
<evidence type="ECO:0000256" key="1">
    <source>
        <dbReference type="ARBA" id="ARBA00001971"/>
    </source>
</evidence>
<keyword evidence="6 8" id="KW-0503">Monooxygenase</keyword>
<dbReference type="InterPro" id="IPR001128">
    <property type="entry name" value="Cyt_P450"/>
</dbReference>
<name>A0A2U3EAD9_PURLI</name>
<feature type="transmembrane region" description="Helical" evidence="9">
    <location>
        <begin position="20"/>
        <end position="41"/>
    </location>
</feature>
<dbReference type="SUPFAM" id="SSF48264">
    <property type="entry name" value="Cytochrome P450"/>
    <property type="match status" value="1"/>
</dbReference>
<dbReference type="InterPro" id="IPR036396">
    <property type="entry name" value="Cyt_P450_sf"/>
</dbReference>
<evidence type="ECO:0000256" key="5">
    <source>
        <dbReference type="ARBA" id="ARBA00023004"/>
    </source>
</evidence>
<gene>
    <name evidence="11" type="ORF">PCL_11557</name>
    <name evidence="10" type="ORF">Purlil1_2810</name>
</gene>
<evidence type="ECO:0000313" key="11">
    <source>
        <dbReference type="EMBL" id="PWI71463.1"/>
    </source>
</evidence>
<keyword evidence="3 7" id="KW-0349">Heme</keyword>
<evidence type="ECO:0008006" key="14">
    <source>
        <dbReference type="Google" id="ProtNLM"/>
    </source>
</evidence>
<dbReference type="GO" id="GO:0016705">
    <property type="term" value="F:oxidoreductase activity, acting on paired donors, with incorporation or reduction of molecular oxygen"/>
    <property type="evidence" value="ECO:0007669"/>
    <property type="project" value="InterPro"/>
</dbReference>
<dbReference type="PRINTS" id="PR00465">
    <property type="entry name" value="EP450IV"/>
</dbReference>
<reference evidence="11 12" key="2">
    <citation type="journal article" date="2016" name="Front. Microbiol.">
        <title>Genome and transcriptome sequences reveal the specific parasitism of the nematophagous Purpureocillium lilacinum 36-1.</title>
        <authorList>
            <person name="Xie J."/>
            <person name="Li S."/>
            <person name="Mo C."/>
            <person name="Xiao X."/>
            <person name="Peng D."/>
            <person name="Wang G."/>
            <person name="Xiao Y."/>
        </authorList>
    </citation>
    <scope>NUCLEOTIDE SEQUENCE [LARGE SCALE GENOMIC DNA]</scope>
    <source>
        <strain evidence="11 12">36-1</strain>
    </source>
</reference>
<evidence type="ECO:0000256" key="7">
    <source>
        <dbReference type="PIRSR" id="PIRSR602403-1"/>
    </source>
</evidence>
<dbReference type="InterPro" id="IPR002403">
    <property type="entry name" value="Cyt_P450_E_grp-IV"/>
</dbReference>
<dbReference type="PANTHER" id="PTHR24304">
    <property type="entry name" value="CYTOCHROME P450 FAMILY 7"/>
    <property type="match status" value="1"/>
</dbReference>
<evidence type="ECO:0000313" key="12">
    <source>
        <dbReference type="Proteomes" id="UP000245956"/>
    </source>
</evidence>
<dbReference type="Proteomes" id="UP000245956">
    <property type="component" value="Unassembled WGS sequence"/>
</dbReference>
<evidence type="ECO:0000256" key="4">
    <source>
        <dbReference type="ARBA" id="ARBA00022723"/>
    </source>
</evidence>
<dbReference type="PANTHER" id="PTHR24304:SF2">
    <property type="entry name" value="24-HYDROXYCHOLESTEROL 7-ALPHA-HYDROXYLASE"/>
    <property type="match status" value="1"/>
</dbReference>
<dbReference type="Pfam" id="PF00067">
    <property type="entry name" value="p450"/>
    <property type="match status" value="1"/>
</dbReference>